<dbReference type="RefSeq" id="WP_271925916.1">
    <property type="nucleotide sequence ID" value="NZ_JAQNDO010000001.1"/>
</dbReference>
<protein>
    <submittedName>
        <fullName evidence="3">Uncharacterized protein</fullName>
    </submittedName>
</protein>
<proteinExistence type="predicted"/>
<feature type="compositionally biased region" description="Basic and acidic residues" evidence="1">
    <location>
        <begin position="464"/>
        <end position="474"/>
    </location>
</feature>
<keyword evidence="2" id="KW-0812">Transmembrane</keyword>
<keyword evidence="4" id="KW-1185">Reference proteome</keyword>
<gene>
    <name evidence="3" type="ORF">POL67_39330</name>
</gene>
<feature type="transmembrane region" description="Helical" evidence="2">
    <location>
        <begin position="42"/>
        <end position="63"/>
    </location>
</feature>
<comment type="caution">
    <text evidence="3">The sequence shown here is derived from an EMBL/GenBank/DDBJ whole genome shotgun (WGS) entry which is preliminary data.</text>
</comment>
<dbReference type="Proteomes" id="UP001221411">
    <property type="component" value="Unassembled WGS sequence"/>
</dbReference>
<name>A0ABT5F056_9BACT</name>
<evidence type="ECO:0000313" key="4">
    <source>
        <dbReference type="Proteomes" id="UP001221411"/>
    </source>
</evidence>
<evidence type="ECO:0000256" key="1">
    <source>
        <dbReference type="SAM" id="MobiDB-lite"/>
    </source>
</evidence>
<reference evidence="3 4" key="1">
    <citation type="submission" date="2022-11" db="EMBL/GenBank/DDBJ databases">
        <title>Minimal conservation of predation-associated metabolite biosynthetic gene clusters underscores biosynthetic potential of Myxococcota including descriptions for ten novel species: Archangium lansinium sp. nov., Myxococcus landrumus sp. nov., Nannocystis bai.</title>
        <authorList>
            <person name="Ahearne A."/>
            <person name="Stevens C."/>
            <person name="Dowd S."/>
        </authorList>
    </citation>
    <scope>NUCLEOTIDE SEQUENCE [LARGE SCALE GENOMIC DNA]</scope>
    <source>
        <strain evidence="3 4">RJM3</strain>
    </source>
</reference>
<evidence type="ECO:0000256" key="2">
    <source>
        <dbReference type="SAM" id="Phobius"/>
    </source>
</evidence>
<keyword evidence="2" id="KW-0472">Membrane</keyword>
<feature type="region of interest" description="Disordered" evidence="1">
    <location>
        <begin position="613"/>
        <end position="651"/>
    </location>
</feature>
<evidence type="ECO:0000313" key="3">
    <source>
        <dbReference type="EMBL" id="MDC0747450.1"/>
    </source>
</evidence>
<feature type="transmembrane region" description="Helical" evidence="2">
    <location>
        <begin position="75"/>
        <end position="94"/>
    </location>
</feature>
<accession>A0ABT5F056</accession>
<feature type="region of interest" description="Disordered" evidence="1">
    <location>
        <begin position="448"/>
        <end position="474"/>
    </location>
</feature>
<feature type="compositionally biased region" description="Low complexity" evidence="1">
    <location>
        <begin position="640"/>
        <end position="651"/>
    </location>
</feature>
<dbReference type="EMBL" id="JAQNDO010000001">
    <property type="protein sequence ID" value="MDC0747450.1"/>
    <property type="molecule type" value="Genomic_DNA"/>
</dbReference>
<organism evidence="3 4">
    <name type="scientific">Polyangium mundeleinium</name>
    <dbReference type="NCBI Taxonomy" id="2995306"/>
    <lineage>
        <taxon>Bacteria</taxon>
        <taxon>Pseudomonadati</taxon>
        <taxon>Myxococcota</taxon>
        <taxon>Polyangia</taxon>
        <taxon>Polyangiales</taxon>
        <taxon>Polyangiaceae</taxon>
        <taxon>Polyangium</taxon>
    </lineage>
</organism>
<keyword evidence="2" id="KW-1133">Transmembrane helix</keyword>
<sequence>MAEAKRVDFNALPREVRERLISCMQHQSYPYPLLSSVPSQGAAIAGWFVLALLGFIVVVGTLLHEFGRTLQSMPVMFVYFLGTAIVLLSILFLVRRVRLGSALPYKPGRFLFPMDFINAEDRVLRIVPMSSLVDFRGVHQHTNGVYNGTTLTFTFEGGITESFTIHGKERAEEVLRQLGDSQRQIREAAQARDLETLLKLDPLFEVRVKDTWAVQAPRDEDVQQPAAQSIGALFAKGTILGVSAAAAAVLALPTWHMRNVASDEAMFTNAKQVDDEYEWEHYVREGKRHLDEARDEHLPRAALLGAKKKGSVTALRDFLKKYPKSVVEQEARDEIHALFTKTLGEFREQAATDDPKLLPFMEKLLGYLEKNDTARVEARFEAPSTEKLDKVDELLKSKLGGEIAGGGNIVPVAPHFGEKVGVQREAEIVRSLQQGFEKVFPADVMALKQGPRIGPDGKPLAAQPKDDRDPYDRLRDAAGSKSIADMRAALDAMDGKIGKDPEASNVEAPTIEVRYEVGWAGDFFTEDKGDRKFVGIVVDFHVIMKIPGEADKLEFDLPVQPPDHFTVDYTNPMYGIGGGPSEGRVYDVMAARAFDQLSDKMRRVFFKIGSKAYGPLDPDDLQDMAPTPPDSVLGGPGGKTPPSGKKPGTKL</sequence>